<reference evidence="1 2" key="1">
    <citation type="submission" date="2016-10" db="EMBL/GenBank/DDBJ databases">
        <authorList>
            <person name="de Groot N.N."/>
        </authorList>
    </citation>
    <scope>NUCLEOTIDE SEQUENCE [LARGE SCALE GENOMIC DNA]</scope>
    <source>
        <strain evidence="1 2">CGMCC 1.6762</strain>
    </source>
</reference>
<dbReference type="CDD" id="cd07067">
    <property type="entry name" value="HP_PGM_like"/>
    <property type="match status" value="1"/>
</dbReference>
<proteinExistence type="predicted"/>
<evidence type="ECO:0000313" key="2">
    <source>
        <dbReference type="Proteomes" id="UP000198823"/>
    </source>
</evidence>
<evidence type="ECO:0000313" key="1">
    <source>
        <dbReference type="EMBL" id="SDD78948.1"/>
    </source>
</evidence>
<dbReference type="OrthoDB" id="512570at2"/>
<dbReference type="STRING" id="426756.SAMN04488126_10198"/>
<dbReference type="Proteomes" id="UP000198823">
    <property type="component" value="Unassembled WGS sequence"/>
</dbReference>
<sequence>MAKLVYVIRLCAAEGQEPEAPLTPAGHDQAGQLAERLMGLGVESVISSPYLRARQSIQPFSERSGLAIKMDERLAERVLSTTPIADWMEKLKSSFADPDISYNGGESGREAAMRARSVIDGLPEGSCTALVTHGNLMSLLIGEYDRQFGFEQWKVLTNPDVFKISIGTKVHIQRTWLEE</sequence>
<dbReference type="InterPro" id="IPR029033">
    <property type="entry name" value="His_PPase_superfam"/>
</dbReference>
<dbReference type="RefSeq" id="WP_092092961.1">
    <property type="nucleotide sequence ID" value="NZ_FNAR01000001.1"/>
</dbReference>
<dbReference type="Gene3D" id="3.40.50.1240">
    <property type="entry name" value="Phosphoglycerate mutase-like"/>
    <property type="match status" value="1"/>
</dbReference>
<gene>
    <name evidence="1" type="ORF">SAMN04488126_10198</name>
</gene>
<protein>
    <submittedName>
        <fullName evidence="1">2,3-bisphosphoglycerate-dependent phosphoglycerate mutase</fullName>
    </submittedName>
</protein>
<name>A0A1G6XL89_9BACL</name>
<dbReference type="Pfam" id="PF00300">
    <property type="entry name" value="His_Phos_1"/>
    <property type="match status" value="1"/>
</dbReference>
<accession>A0A1G6XL89</accession>
<dbReference type="InterPro" id="IPR013078">
    <property type="entry name" value="His_Pase_superF_clade-1"/>
</dbReference>
<dbReference type="AlphaFoldDB" id="A0A1G6XL89"/>
<dbReference type="SUPFAM" id="SSF53254">
    <property type="entry name" value="Phosphoglycerate mutase-like"/>
    <property type="match status" value="1"/>
</dbReference>
<organism evidence="1 2">
    <name type="scientific">Bhargavaea beijingensis</name>
    <dbReference type="NCBI Taxonomy" id="426756"/>
    <lineage>
        <taxon>Bacteria</taxon>
        <taxon>Bacillati</taxon>
        <taxon>Bacillota</taxon>
        <taxon>Bacilli</taxon>
        <taxon>Bacillales</taxon>
        <taxon>Caryophanaceae</taxon>
        <taxon>Bhargavaea</taxon>
    </lineage>
</organism>
<dbReference type="EMBL" id="FNAR01000001">
    <property type="protein sequence ID" value="SDD78948.1"/>
    <property type="molecule type" value="Genomic_DNA"/>
</dbReference>